<evidence type="ECO:0000313" key="1">
    <source>
        <dbReference type="EMBL" id="GAU44582.1"/>
    </source>
</evidence>
<sequence length="88" mass="10028">MAEPLLYNNSDNLFRDTNVEESQGEDKTIADPNLEINTKMDTKEISIESTSVFSDNTKNSQSNPISCQLFEKLLNWIGNYKTHVCKII</sequence>
<dbReference type="EMBL" id="DF974056">
    <property type="protein sequence ID" value="GAU44582.1"/>
    <property type="molecule type" value="Genomic_DNA"/>
</dbReference>
<gene>
    <name evidence="1" type="ORF">TSUD_136290</name>
</gene>
<protein>
    <submittedName>
        <fullName evidence="1">Uncharacterized protein</fullName>
    </submittedName>
</protein>
<name>A0A2Z6P7I4_TRISU</name>
<evidence type="ECO:0000313" key="2">
    <source>
        <dbReference type="Proteomes" id="UP000242715"/>
    </source>
</evidence>
<proteinExistence type="predicted"/>
<reference evidence="2" key="1">
    <citation type="journal article" date="2017" name="Front. Plant Sci.">
        <title>Climate Clever Clovers: New Paradigm to Reduce the Environmental Footprint of Ruminants by Breeding Low Methanogenic Forages Utilizing Haplotype Variation.</title>
        <authorList>
            <person name="Kaur P."/>
            <person name="Appels R."/>
            <person name="Bayer P.E."/>
            <person name="Keeble-Gagnere G."/>
            <person name="Wang J."/>
            <person name="Hirakawa H."/>
            <person name="Shirasawa K."/>
            <person name="Vercoe P."/>
            <person name="Stefanova K."/>
            <person name="Durmic Z."/>
            <person name="Nichols P."/>
            <person name="Revell C."/>
            <person name="Isobe S.N."/>
            <person name="Edwards D."/>
            <person name="Erskine W."/>
        </authorList>
    </citation>
    <scope>NUCLEOTIDE SEQUENCE [LARGE SCALE GENOMIC DNA]</scope>
    <source>
        <strain evidence="2">cv. Daliak</strain>
    </source>
</reference>
<keyword evidence="2" id="KW-1185">Reference proteome</keyword>
<organism evidence="1 2">
    <name type="scientific">Trifolium subterraneum</name>
    <name type="common">Subterranean clover</name>
    <dbReference type="NCBI Taxonomy" id="3900"/>
    <lineage>
        <taxon>Eukaryota</taxon>
        <taxon>Viridiplantae</taxon>
        <taxon>Streptophyta</taxon>
        <taxon>Embryophyta</taxon>
        <taxon>Tracheophyta</taxon>
        <taxon>Spermatophyta</taxon>
        <taxon>Magnoliopsida</taxon>
        <taxon>eudicotyledons</taxon>
        <taxon>Gunneridae</taxon>
        <taxon>Pentapetalae</taxon>
        <taxon>rosids</taxon>
        <taxon>fabids</taxon>
        <taxon>Fabales</taxon>
        <taxon>Fabaceae</taxon>
        <taxon>Papilionoideae</taxon>
        <taxon>50 kb inversion clade</taxon>
        <taxon>NPAAA clade</taxon>
        <taxon>Hologalegina</taxon>
        <taxon>IRL clade</taxon>
        <taxon>Trifolieae</taxon>
        <taxon>Trifolium</taxon>
    </lineage>
</organism>
<dbReference type="Proteomes" id="UP000242715">
    <property type="component" value="Unassembled WGS sequence"/>
</dbReference>
<dbReference type="AlphaFoldDB" id="A0A2Z6P7I4"/>
<accession>A0A2Z6P7I4</accession>